<feature type="compositionally biased region" description="Acidic residues" evidence="1">
    <location>
        <begin position="104"/>
        <end position="128"/>
    </location>
</feature>
<reference evidence="2 3" key="1">
    <citation type="journal article" date="2016" name="Mol. Biol. Evol.">
        <title>Comparative Genomics of Early-Diverging Mushroom-Forming Fungi Provides Insights into the Origins of Lignocellulose Decay Capabilities.</title>
        <authorList>
            <person name="Nagy L.G."/>
            <person name="Riley R."/>
            <person name="Tritt A."/>
            <person name="Adam C."/>
            <person name="Daum C."/>
            <person name="Floudas D."/>
            <person name="Sun H."/>
            <person name="Yadav J.S."/>
            <person name="Pangilinan J."/>
            <person name="Larsson K.H."/>
            <person name="Matsuura K."/>
            <person name="Barry K."/>
            <person name="Labutti K."/>
            <person name="Kuo R."/>
            <person name="Ohm R.A."/>
            <person name="Bhattacharya S.S."/>
            <person name="Shirouzu T."/>
            <person name="Yoshinaga Y."/>
            <person name="Martin F.M."/>
            <person name="Grigoriev I.V."/>
            <person name="Hibbett D.S."/>
        </authorList>
    </citation>
    <scope>NUCLEOTIDE SEQUENCE [LARGE SCALE GENOMIC DNA]</scope>
    <source>
        <strain evidence="2 3">HHB14362 ss-1</strain>
    </source>
</reference>
<name>A0A165MKH7_9AGAM</name>
<evidence type="ECO:0000313" key="3">
    <source>
        <dbReference type="Proteomes" id="UP000076761"/>
    </source>
</evidence>
<evidence type="ECO:0000313" key="2">
    <source>
        <dbReference type="EMBL" id="KZT18451.1"/>
    </source>
</evidence>
<feature type="compositionally biased region" description="Low complexity" evidence="1">
    <location>
        <begin position="10"/>
        <end position="30"/>
    </location>
</feature>
<evidence type="ECO:0000256" key="1">
    <source>
        <dbReference type="SAM" id="MobiDB-lite"/>
    </source>
</evidence>
<dbReference type="InterPro" id="IPR041078">
    <property type="entry name" value="Plavaka"/>
</dbReference>
<protein>
    <submittedName>
        <fullName evidence="2">Uncharacterized protein</fullName>
    </submittedName>
</protein>
<dbReference type="AlphaFoldDB" id="A0A165MKH7"/>
<organism evidence="2 3">
    <name type="scientific">Neolentinus lepideus HHB14362 ss-1</name>
    <dbReference type="NCBI Taxonomy" id="1314782"/>
    <lineage>
        <taxon>Eukaryota</taxon>
        <taxon>Fungi</taxon>
        <taxon>Dikarya</taxon>
        <taxon>Basidiomycota</taxon>
        <taxon>Agaricomycotina</taxon>
        <taxon>Agaricomycetes</taxon>
        <taxon>Gloeophyllales</taxon>
        <taxon>Gloeophyllaceae</taxon>
        <taxon>Neolentinus</taxon>
    </lineage>
</organism>
<keyword evidence="3" id="KW-1185">Reference proteome</keyword>
<dbReference type="Proteomes" id="UP000076761">
    <property type="component" value="Unassembled WGS sequence"/>
</dbReference>
<sequence length="892" mass="101101">MGDMDKAAPDDPALSSPAHPTHSSPSSATSWQLNNLPCTPQPHIGASAQTHDDAFSSPFYAHNCNSDNIFYDGFYDYMDIESKHPGSAEPLSEADKVSRVDNSSDGDVEWADDKLEDSDGSEDSDVDDGELHVYGDGTRDYQEPELVYNTDTAGLERLAEQTGSFHTGLHREFHPLLNGVPCDAHGNALELNPPLPALPNPLPPGWTPYDDRFSFELAEFLYTKEQMSEGHINMLLDMWMRKLVQFGEAGSFHNADEMYSIIDNTPLGDVKWETFSVRYNGKLPVKDVPEWMEKHYEVWYQDPHTISQQMLANKDYMNQIDYCAIHETLDGKPKLKDFMSGDWAWRQSALLACIVQGWCPKCMGRNTDLDGDHSPSILRSCKHTESLIELLDLGTLWSDYGIVGNLVPFTNNFPHADIHELIALDILHQLIKGTFKDHLVEWVDIDRRIAVVPPFTGLRQFPQGCGFKQWTGDDSKALMKIYLPVLDGLLPQDIVQTIHSLIDFCYLAQRDFHMSDTIALLEATLADFHKYRGIFVVTGVRPDGFSSLPHQHSLKHWPHSIWEFGAPNSLCSSITESKHIKAVKEPYRRSSQYEALAQMLLTNQCLDKLAASRVDFQSCGMLEPLPKPKQRKERVDGLGAPEESPMDKDDGAITGLKQPDSIKITTKYRRCHSRYPTELLQEVDRPTFHTLVRQFLWNHLVEVNNLIYHEEDKHSLPEFHSPIYIHYSAKAIYYAPSDPSGVGGMRREYIRANPKWRKGDPHFDCVLIKHPVLEGPSVAGKFQVARIFLLFSFKFSGVTLQCALVQWFDWIAGVPDEDTGMWMVERCRYGPHSQPISVIPLHLISQAVHLVPVYGDQPIPKDLSASSSLDSYDYFFVNKYADHHTYELFGSD</sequence>
<proteinExistence type="predicted"/>
<feature type="region of interest" description="Disordered" evidence="1">
    <location>
        <begin position="84"/>
        <end position="137"/>
    </location>
</feature>
<accession>A0A165MKH7</accession>
<gene>
    <name evidence="2" type="ORF">NEOLEDRAFT_1184281</name>
</gene>
<feature type="region of interest" description="Disordered" evidence="1">
    <location>
        <begin position="625"/>
        <end position="656"/>
    </location>
</feature>
<dbReference type="InParanoid" id="A0A165MKH7"/>
<dbReference type="EMBL" id="KV425681">
    <property type="protein sequence ID" value="KZT18451.1"/>
    <property type="molecule type" value="Genomic_DNA"/>
</dbReference>
<feature type="region of interest" description="Disordered" evidence="1">
    <location>
        <begin position="1"/>
        <end position="50"/>
    </location>
</feature>
<dbReference type="OrthoDB" id="3199698at2759"/>
<dbReference type="Pfam" id="PF18759">
    <property type="entry name" value="Plavaka"/>
    <property type="match status" value="2"/>
</dbReference>